<keyword evidence="3" id="KW-1185">Reference proteome</keyword>
<dbReference type="AlphaFoldDB" id="A0A1Y1T1Q2"/>
<keyword evidence="1" id="KW-0732">Signal</keyword>
<dbReference type="RefSeq" id="WP_084842060.1">
    <property type="nucleotide sequence ID" value="NZ_ARYN01000011.1"/>
</dbReference>
<dbReference type="Pfam" id="PF20130">
    <property type="entry name" value="DUF6520"/>
    <property type="match status" value="1"/>
</dbReference>
<name>A0A1Y1T1Q2_9FLAO</name>
<dbReference type="STRING" id="1185767.IIF7_12590"/>
<proteinExistence type="predicted"/>
<accession>A0A1Y1T1Q2</accession>
<reference evidence="2 3" key="1">
    <citation type="submission" date="2013-04" db="EMBL/GenBank/DDBJ databases">
        <title>Zunongwangia sp. 22II14-10F7 Genome Sequencing.</title>
        <authorList>
            <person name="Lai Q."/>
            <person name="Shao Z."/>
        </authorList>
    </citation>
    <scope>NUCLEOTIDE SEQUENCE [LARGE SCALE GENOMIC DNA]</scope>
    <source>
        <strain evidence="2 3">22II14-10F7</strain>
    </source>
</reference>
<evidence type="ECO:0008006" key="4">
    <source>
        <dbReference type="Google" id="ProtNLM"/>
    </source>
</evidence>
<evidence type="ECO:0000313" key="2">
    <source>
        <dbReference type="EMBL" id="ORL44951.1"/>
    </source>
</evidence>
<feature type="signal peptide" evidence="1">
    <location>
        <begin position="1"/>
        <end position="24"/>
    </location>
</feature>
<organism evidence="2 3">
    <name type="scientific">Zunongwangia atlantica 22II14-10F7</name>
    <dbReference type="NCBI Taxonomy" id="1185767"/>
    <lineage>
        <taxon>Bacteria</taxon>
        <taxon>Pseudomonadati</taxon>
        <taxon>Bacteroidota</taxon>
        <taxon>Flavobacteriia</taxon>
        <taxon>Flavobacteriales</taxon>
        <taxon>Flavobacteriaceae</taxon>
        <taxon>Zunongwangia</taxon>
    </lineage>
</organism>
<gene>
    <name evidence="2" type="ORF">IIF7_12590</name>
</gene>
<dbReference type="InterPro" id="IPR045391">
    <property type="entry name" value="DUF6520"/>
</dbReference>
<dbReference type="OrthoDB" id="1179119at2"/>
<dbReference type="Proteomes" id="UP000192746">
    <property type="component" value="Unassembled WGS sequence"/>
</dbReference>
<feature type="chain" id="PRO_5013390669" description="Secreted protein" evidence="1">
    <location>
        <begin position="25"/>
        <end position="82"/>
    </location>
</feature>
<dbReference type="EMBL" id="ARYN01000011">
    <property type="protein sequence ID" value="ORL44951.1"/>
    <property type="molecule type" value="Genomic_DNA"/>
</dbReference>
<protein>
    <recommendedName>
        <fullName evidence="4">Secreted protein</fullName>
    </recommendedName>
</protein>
<sequence>MKSNFLKPILPTFVMLLAVGLAFANNNSSDSDPDYYDDPLVPGIQVISEGVDCPTTGENPCLYEGFQVYDDMGLTVEKRYNQ</sequence>
<evidence type="ECO:0000256" key="1">
    <source>
        <dbReference type="SAM" id="SignalP"/>
    </source>
</evidence>
<evidence type="ECO:0000313" key="3">
    <source>
        <dbReference type="Proteomes" id="UP000192746"/>
    </source>
</evidence>
<comment type="caution">
    <text evidence="2">The sequence shown here is derived from an EMBL/GenBank/DDBJ whole genome shotgun (WGS) entry which is preliminary data.</text>
</comment>